<dbReference type="AlphaFoldDB" id="A0A1X7UUG3"/>
<dbReference type="OrthoDB" id="416454at2759"/>
<dbReference type="EnsemblMetazoa" id="Aqu2.1.31027_001">
    <property type="protein sequence ID" value="Aqu2.1.31027_001"/>
    <property type="gene ID" value="Aqu2.1.31027"/>
</dbReference>
<evidence type="ECO:0000313" key="2">
    <source>
        <dbReference type="EnsemblMetazoa" id="Aqu2.1.31027_001"/>
    </source>
</evidence>
<name>A0A1X7UUG3_AMPQE</name>
<dbReference type="OMA" id="GHICENI"/>
<protein>
    <recommendedName>
        <fullName evidence="1">Reverse transcriptase domain-containing protein</fullName>
    </recommendedName>
</protein>
<accession>A0A1X7UUG3</accession>
<organism evidence="2">
    <name type="scientific">Amphimedon queenslandica</name>
    <name type="common">Sponge</name>
    <dbReference type="NCBI Taxonomy" id="400682"/>
    <lineage>
        <taxon>Eukaryota</taxon>
        <taxon>Metazoa</taxon>
        <taxon>Porifera</taxon>
        <taxon>Demospongiae</taxon>
        <taxon>Heteroscleromorpha</taxon>
        <taxon>Haplosclerida</taxon>
        <taxon>Niphatidae</taxon>
        <taxon>Amphimedon</taxon>
    </lineage>
</organism>
<dbReference type="eggNOG" id="KOG1075">
    <property type="taxonomic scope" value="Eukaryota"/>
</dbReference>
<dbReference type="PANTHER" id="PTHR33332">
    <property type="entry name" value="REVERSE TRANSCRIPTASE DOMAIN-CONTAINING PROTEIN"/>
    <property type="match status" value="1"/>
</dbReference>
<dbReference type="SUPFAM" id="SSF56672">
    <property type="entry name" value="DNA/RNA polymerases"/>
    <property type="match status" value="1"/>
</dbReference>
<feature type="domain" description="Reverse transcriptase" evidence="1">
    <location>
        <begin position="48"/>
        <end position="143"/>
    </location>
</feature>
<evidence type="ECO:0000259" key="1">
    <source>
        <dbReference type="Pfam" id="PF00078"/>
    </source>
</evidence>
<reference evidence="2" key="1">
    <citation type="submission" date="2017-05" db="UniProtKB">
        <authorList>
            <consortium name="EnsemblMetazoa"/>
        </authorList>
    </citation>
    <scope>IDENTIFICATION</scope>
</reference>
<dbReference type="InParanoid" id="A0A1X7UUG3"/>
<dbReference type="STRING" id="400682.A0A1X7UUG3"/>
<proteinExistence type="predicted"/>
<dbReference type="InterPro" id="IPR000477">
    <property type="entry name" value="RT_dom"/>
</dbReference>
<dbReference type="CDD" id="cd01650">
    <property type="entry name" value="RT_nLTR_like"/>
    <property type="match status" value="1"/>
</dbReference>
<dbReference type="Pfam" id="PF00078">
    <property type="entry name" value="RVT_1"/>
    <property type="match status" value="1"/>
</dbReference>
<sequence length="274" mass="31693">HFISNAAVALTPPLTYLFNLSLSTDSLPLDWRTHLIKPIFKSGDKCNVANYHPISFLPTISKVLERIIHNKITGHICENISPLQFGFLPSRSPIKQLLSLTSVIQNAFEANDSIDCVYLDFKKAFDSVPHHKLLYKLWKFGFTVNCSLLQEKLDAALKWSNEWDLKFNLSKTSLAYKILGLLKRSFSCNDITVRKRLYVTLVRSLLSYGSQVWRPSLIRDIVNLERIQRRASKFILSDYKCTYKDCLIRLNLLPLAIYLEYLHVSFMFCCYKDS</sequence>
<dbReference type="InterPro" id="IPR043502">
    <property type="entry name" value="DNA/RNA_pol_sf"/>
</dbReference>